<protein>
    <recommendedName>
        <fullName evidence="3">Terpenoid synthase</fullName>
    </recommendedName>
</protein>
<dbReference type="SUPFAM" id="SSF48576">
    <property type="entry name" value="Terpenoid synthases"/>
    <property type="match status" value="1"/>
</dbReference>
<evidence type="ECO:0008006" key="3">
    <source>
        <dbReference type="Google" id="ProtNLM"/>
    </source>
</evidence>
<name>A0A9W9MAN5_9EURO</name>
<keyword evidence="2" id="KW-1185">Reference proteome</keyword>
<dbReference type="GeneID" id="83182675"/>
<dbReference type="AlphaFoldDB" id="A0A9W9MAN5"/>
<organism evidence="1 2">
    <name type="scientific">Penicillium cinerascens</name>
    <dbReference type="NCBI Taxonomy" id="70096"/>
    <lineage>
        <taxon>Eukaryota</taxon>
        <taxon>Fungi</taxon>
        <taxon>Dikarya</taxon>
        <taxon>Ascomycota</taxon>
        <taxon>Pezizomycotina</taxon>
        <taxon>Eurotiomycetes</taxon>
        <taxon>Eurotiomycetidae</taxon>
        <taxon>Eurotiales</taxon>
        <taxon>Aspergillaceae</taxon>
        <taxon>Penicillium</taxon>
    </lineage>
</organism>
<gene>
    <name evidence="1" type="ORF">N7498_008312</name>
</gene>
<dbReference type="InterPro" id="IPR008949">
    <property type="entry name" value="Isoprenoid_synthase_dom_sf"/>
</dbReference>
<reference evidence="1" key="2">
    <citation type="journal article" date="2023" name="IMA Fungus">
        <title>Comparative genomic study of the Penicillium genus elucidates a diverse pangenome and 15 lateral gene transfer events.</title>
        <authorList>
            <person name="Petersen C."/>
            <person name="Sorensen T."/>
            <person name="Nielsen M.R."/>
            <person name="Sondergaard T.E."/>
            <person name="Sorensen J.L."/>
            <person name="Fitzpatrick D.A."/>
            <person name="Frisvad J.C."/>
            <person name="Nielsen K.L."/>
        </authorList>
    </citation>
    <scope>NUCLEOTIDE SEQUENCE</scope>
    <source>
        <strain evidence="1">IBT 15544</strain>
    </source>
</reference>
<dbReference type="Proteomes" id="UP001150904">
    <property type="component" value="Unassembled WGS sequence"/>
</dbReference>
<dbReference type="OrthoDB" id="3004402at2759"/>
<evidence type="ECO:0000313" key="1">
    <source>
        <dbReference type="EMBL" id="KAJ5194874.1"/>
    </source>
</evidence>
<reference evidence="1" key="1">
    <citation type="submission" date="2022-12" db="EMBL/GenBank/DDBJ databases">
        <authorList>
            <person name="Petersen C."/>
        </authorList>
    </citation>
    <scope>NUCLEOTIDE SEQUENCE</scope>
    <source>
        <strain evidence="1">IBT 15544</strain>
    </source>
</reference>
<dbReference type="Gene3D" id="1.10.600.10">
    <property type="entry name" value="Farnesyl Diphosphate Synthase"/>
    <property type="match status" value="1"/>
</dbReference>
<dbReference type="EMBL" id="JAPQKR010000015">
    <property type="protein sequence ID" value="KAJ5194874.1"/>
    <property type="molecule type" value="Genomic_DNA"/>
</dbReference>
<evidence type="ECO:0000313" key="2">
    <source>
        <dbReference type="Proteomes" id="UP001150904"/>
    </source>
</evidence>
<sequence>MRHFSRACARHLALGLRIGIPRPRPYELPRNSTFKQITTSLSRYSSEAPLHHQLYEIPPSRLESKIHPLGWEAIQAQTEPWFDQHWEFASEKEKEGFFALGMSRAFSQFFPLTLDDRVEMTCKLHYLILLIDDQLEKMDLLEMLSYRNRLIQIVRGQSKPDRKKCFEWMLFDTFQLMQSTDDVLARGLVEGFCALLQAQTTEERMSVKHLGPYLEHREVDVGRPFYSALIRFGADLHLSSPELSQTAALESCAFRFMGVLNDIYSWDRESKVYQGNPTDGARPFSAIYILSQETGLSYTACKRLMYAYCRELEIVLKQSIEDLKQENGGTLRPEMDKYTKGLEYLMSGIEQWSQWTPRYRQ</sequence>
<dbReference type="Pfam" id="PF19086">
    <property type="entry name" value="Terpene_syn_C_2"/>
    <property type="match status" value="1"/>
</dbReference>
<accession>A0A9W9MAN5</accession>
<comment type="caution">
    <text evidence="1">The sequence shown here is derived from an EMBL/GenBank/DDBJ whole genome shotgun (WGS) entry which is preliminary data.</text>
</comment>
<dbReference type="RefSeq" id="XP_058305362.1">
    <property type="nucleotide sequence ID" value="XM_058455374.1"/>
</dbReference>
<proteinExistence type="predicted"/>